<accession>A0A512AZI9</accession>
<gene>
    <name evidence="1" type="ORF">AAE02nite_27780</name>
</gene>
<sequence>MNQKENYFIFILLLLPFCSLAQGTYVPLDREIYHIIERFQVKYGNKVPELHTGIRPYRRLDVAKLAEEAHWNQNDLSEADKFNKEYLLNDNWDYTTREARHTGKPLLNYFFRNKADLFHVDDQDYSLRVNPVLQFQVGKDSDTEGSRYINTRGVQVEGNINNRLGFYTFLADNQARFPGYVEERVARDTIVPNEGYFKPFKTTGYDFITARGYINYGLSKNINVQFGHDKNFIGNGYRSLVLSDYSAPYFFLKLNTKIWRLHYMNLFSEMSSDFEFRDQLFPKKYFAYHHLSLNITPNINVGLFESVIFARGKGRFELQYLNPIIFYRSVEQQLGSNDNSLLGFDFKANILRTAQVYGQFMLDEFLLSEVRAGNGWWANKQSFQLGAKYFDVAGIPNLDAQGEFNFIRPYTYQHEDQFTNYQHYRQPLAHPMGANLYEFIGILRYQPTGRLFLTGKAFYTKQGVDADSANWGSNVLKSYNQHPYPSPNLQEYGHTVAGRNATNLLHLDLTASWQLRHNMFIDVKQIIRKRESELATLNNNASFTSVSFRWNIPQRLQEF</sequence>
<evidence type="ECO:0000313" key="1">
    <source>
        <dbReference type="EMBL" id="GEO05114.1"/>
    </source>
</evidence>
<dbReference type="AlphaFoldDB" id="A0A512AZI9"/>
<organism evidence="1 2">
    <name type="scientific">Adhaeribacter aerolatus</name>
    <dbReference type="NCBI Taxonomy" id="670289"/>
    <lineage>
        <taxon>Bacteria</taxon>
        <taxon>Pseudomonadati</taxon>
        <taxon>Bacteroidota</taxon>
        <taxon>Cytophagia</taxon>
        <taxon>Cytophagales</taxon>
        <taxon>Hymenobacteraceae</taxon>
        <taxon>Adhaeribacter</taxon>
    </lineage>
</organism>
<dbReference type="Proteomes" id="UP000321532">
    <property type="component" value="Unassembled WGS sequence"/>
</dbReference>
<evidence type="ECO:0008006" key="3">
    <source>
        <dbReference type="Google" id="ProtNLM"/>
    </source>
</evidence>
<dbReference type="EMBL" id="BJYS01000020">
    <property type="protein sequence ID" value="GEO05114.1"/>
    <property type="molecule type" value="Genomic_DNA"/>
</dbReference>
<reference evidence="1 2" key="1">
    <citation type="submission" date="2019-07" db="EMBL/GenBank/DDBJ databases">
        <title>Whole genome shotgun sequence of Adhaeribacter aerolatus NBRC 106133.</title>
        <authorList>
            <person name="Hosoyama A."/>
            <person name="Uohara A."/>
            <person name="Ohji S."/>
            <person name="Ichikawa N."/>
        </authorList>
    </citation>
    <scope>NUCLEOTIDE SEQUENCE [LARGE SCALE GENOMIC DNA]</scope>
    <source>
        <strain evidence="1 2">NBRC 106133</strain>
    </source>
</reference>
<proteinExistence type="predicted"/>
<evidence type="ECO:0000313" key="2">
    <source>
        <dbReference type="Proteomes" id="UP000321532"/>
    </source>
</evidence>
<comment type="caution">
    <text evidence="1">The sequence shown here is derived from an EMBL/GenBank/DDBJ whole genome shotgun (WGS) entry which is preliminary data.</text>
</comment>
<dbReference type="Gene3D" id="2.40.160.130">
    <property type="entry name" value="Capsule assembly protein Wzi"/>
    <property type="match status" value="1"/>
</dbReference>
<protein>
    <recommendedName>
        <fullName evidence="3">Capsule assembly Wzi family protein</fullName>
    </recommendedName>
</protein>
<dbReference type="OrthoDB" id="9808260at2"/>
<name>A0A512AZI9_9BACT</name>
<dbReference type="RefSeq" id="WP_146898433.1">
    <property type="nucleotide sequence ID" value="NZ_BJYS01000020.1"/>
</dbReference>
<keyword evidence="2" id="KW-1185">Reference proteome</keyword>
<dbReference type="InterPro" id="IPR038636">
    <property type="entry name" value="Wzi_sf"/>
</dbReference>